<evidence type="ECO:0000313" key="2">
    <source>
        <dbReference type="Proteomes" id="UP000001018"/>
    </source>
</evidence>
<dbReference type="HOGENOM" id="CLU_1536729_0_0_2"/>
<dbReference type="EMBL" id="CP000077">
    <property type="protein sequence ID" value="AAY80487.1"/>
    <property type="molecule type" value="Genomic_DNA"/>
</dbReference>
<sequence length="174" mass="17869">MDISLSSVESIASFAAASAKGDFSAILSAILLASSSNFSGGTTNSINPISLAKDAEILSPKNTIYLAQPLPTSLVNLWVPPPPGIKARLISGCPNSALEEAILISHAIANSSPPPKANPFIAAITGLGNLATVLKRSFLNIALDAGLPDCWKPVTSAPAENALPLPVIMTTLTR</sequence>
<dbReference type="Proteomes" id="UP000001018">
    <property type="component" value="Chromosome"/>
</dbReference>
<organism evidence="1 2">
    <name type="scientific">Sulfolobus acidocaldarius (strain ATCC 33909 / DSM 639 / JCM 8929 / NBRC 15157 / NCIMB 11770)</name>
    <dbReference type="NCBI Taxonomy" id="330779"/>
    <lineage>
        <taxon>Archaea</taxon>
        <taxon>Thermoproteota</taxon>
        <taxon>Thermoprotei</taxon>
        <taxon>Sulfolobales</taxon>
        <taxon>Sulfolobaceae</taxon>
        <taxon>Sulfolobus</taxon>
    </lineage>
</organism>
<accession>Q4J9P2</accession>
<evidence type="ECO:0000313" key="1">
    <source>
        <dbReference type="EMBL" id="AAY80487.1"/>
    </source>
</evidence>
<protein>
    <submittedName>
        <fullName evidence="1">Uncharacterized protein</fullName>
    </submittedName>
</protein>
<reference evidence="1 2" key="1">
    <citation type="journal article" date="2005" name="J. Bacteriol.">
        <title>The genome of Sulfolobus acidocaldarius, a model organism of the Crenarchaeota.</title>
        <authorList>
            <person name="Chen L."/>
            <person name="Brugger K."/>
            <person name="Skovgaard M."/>
            <person name="Redder P."/>
            <person name="She Q."/>
            <person name="Torarinsson E."/>
            <person name="Greve B."/>
            <person name="Awayez M."/>
            <person name="Zibat A."/>
            <person name="Klenk H.-P."/>
            <person name="Garrett R.A."/>
        </authorList>
    </citation>
    <scope>NUCLEOTIDE SEQUENCE [LARGE SCALE GENOMIC DNA]</scope>
    <source>
        <strain evidence="2">ATCC 33909 / DSM 639 / JCM 8929 / NBRC 15157 / NCIMB 11770</strain>
    </source>
</reference>
<proteinExistence type="predicted"/>
<dbReference type="AlphaFoldDB" id="Q4J9P2"/>
<keyword evidence="2" id="KW-1185">Reference proteome</keyword>
<name>Q4J9P2_SULAC</name>
<gene>
    <name evidence="1" type="ordered locus">Saci_1135</name>
</gene>
<dbReference type="KEGG" id="sai:Saci_1135"/>